<dbReference type="GO" id="GO:0000398">
    <property type="term" value="P:mRNA splicing, via spliceosome"/>
    <property type="evidence" value="ECO:0007669"/>
    <property type="project" value="InterPro"/>
</dbReference>
<dbReference type="InParanoid" id="H2YRM8"/>
<name>H2YRM8_CIOSA</name>
<dbReference type="Gene3D" id="2.130.10.10">
    <property type="entry name" value="YVTN repeat-like/Quinoprotein amine dehydrogenase"/>
    <property type="match status" value="1"/>
</dbReference>
<dbReference type="GO" id="GO:0071013">
    <property type="term" value="C:catalytic step 2 spliceosome"/>
    <property type="evidence" value="ECO:0007669"/>
    <property type="project" value="InterPro"/>
</dbReference>
<dbReference type="InterPro" id="IPR019775">
    <property type="entry name" value="WD40_repeat_CS"/>
</dbReference>
<dbReference type="HOGENOM" id="CLU_2378056_0_0_1"/>
<proteinExistence type="predicted"/>
<evidence type="ECO:0000256" key="3">
    <source>
        <dbReference type="PROSITE-ProRule" id="PRU00221"/>
    </source>
</evidence>
<dbReference type="GO" id="GO:0003729">
    <property type="term" value="F:mRNA binding"/>
    <property type="evidence" value="ECO:0007669"/>
    <property type="project" value="TreeGrafter"/>
</dbReference>
<evidence type="ECO:0000313" key="5">
    <source>
        <dbReference type="Proteomes" id="UP000007875"/>
    </source>
</evidence>
<protein>
    <submittedName>
        <fullName evidence="4">Uncharacterized protein</fullName>
    </submittedName>
</protein>
<keyword evidence="1 3" id="KW-0853">WD repeat</keyword>
<evidence type="ECO:0000256" key="2">
    <source>
        <dbReference type="ARBA" id="ARBA00022737"/>
    </source>
</evidence>
<dbReference type="Proteomes" id="UP000007875">
    <property type="component" value="Unassembled WGS sequence"/>
</dbReference>
<dbReference type="eggNOG" id="KOG0282">
    <property type="taxonomic scope" value="Eukaryota"/>
</dbReference>
<dbReference type="InterPro" id="IPR001680">
    <property type="entry name" value="WD40_rpt"/>
</dbReference>
<keyword evidence="2" id="KW-0677">Repeat</keyword>
<dbReference type="Pfam" id="PF00400">
    <property type="entry name" value="WD40"/>
    <property type="match status" value="2"/>
</dbReference>
<dbReference type="STRING" id="51511.ENSCSAVP00000007988"/>
<accession>H2YRM8</accession>
<evidence type="ECO:0000313" key="4">
    <source>
        <dbReference type="Ensembl" id="ENSCSAVP00000007988.1"/>
    </source>
</evidence>
<dbReference type="InterPro" id="IPR015943">
    <property type="entry name" value="WD40/YVTN_repeat-like_dom_sf"/>
</dbReference>
<dbReference type="Ensembl" id="ENSCSAVT00000008094.1">
    <property type="protein sequence ID" value="ENSCSAVP00000007988.1"/>
    <property type="gene ID" value="ENSCSAVG00000004763.1"/>
</dbReference>
<dbReference type="PROSITE" id="PS00678">
    <property type="entry name" value="WD_REPEATS_1"/>
    <property type="match status" value="1"/>
</dbReference>
<dbReference type="PROSITE" id="PS50294">
    <property type="entry name" value="WD_REPEATS_REGION"/>
    <property type="match status" value="2"/>
</dbReference>
<reference evidence="4" key="3">
    <citation type="submission" date="2025-09" db="UniProtKB">
        <authorList>
            <consortium name="Ensembl"/>
        </authorList>
    </citation>
    <scope>IDENTIFICATION</scope>
</reference>
<dbReference type="PROSITE" id="PS50082">
    <property type="entry name" value="WD_REPEATS_2"/>
    <property type="match status" value="2"/>
</dbReference>
<reference evidence="5" key="1">
    <citation type="submission" date="2003-08" db="EMBL/GenBank/DDBJ databases">
        <authorList>
            <person name="Birren B."/>
            <person name="Nusbaum C."/>
            <person name="Abebe A."/>
            <person name="Abouelleil A."/>
            <person name="Adekoya E."/>
            <person name="Ait-zahra M."/>
            <person name="Allen N."/>
            <person name="Allen T."/>
            <person name="An P."/>
            <person name="Anderson M."/>
            <person name="Anderson S."/>
            <person name="Arachchi H."/>
            <person name="Armbruster J."/>
            <person name="Bachantsang P."/>
            <person name="Baldwin J."/>
            <person name="Barry A."/>
            <person name="Bayul T."/>
            <person name="Blitshsteyn B."/>
            <person name="Bloom T."/>
            <person name="Blye J."/>
            <person name="Boguslavskiy L."/>
            <person name="Borowsky M."/>
            <person name="Boukhgalter B."/>
            <person name="Brunache A."/>
            <person name="Butler J."/>
            <person name="Calixte N."/>
            <person name="Calvo S."/>
            <person name="Camarata J."/>
            <person name="Campo K."/>
            <person name="Chang J."/>
            <person name="Cheshatsang Y."/>
            <person name="Citroen M."/>
            <person name="Collymore A."/>
            <person name="Considine T."/>
            <person name="Cook A."/>
            <person name="Cooke P."/>
            <person name="Corum B."/>
            <person name="Cuomo C."/>
            <person name="David R."/>
            <person name="Dawoe T."/>
            <person name="Degray S."/>
            <person name="Dodge S."/>
            <person name="Dooley K."/>
            <person name="Dorje P."/>
            <person name="Dorjee K."/>
            <person name="Dorris L."/>
            <person name="Duffey N."/>
            <person name="Dupes A."/>
            <person name="Elkins T."/>
            <person name="Engels R."/>
            <person name="Erickson J."/>
            <person name="Farina A."/>
            <person name="Faro S."/>
            <person name="Ferreira P."/>
            <person name="Fischer H."/>
            <person name="Fitzgerald M."/>
            <person name="Foley K."/>
            <person name="Gage D."/>
            <person name="Galagan J."/>
            <person name="Gearin G."/>
            <person name="Gnerre S."/>
            <person name="Gnirke A."/>
            <person name="Goyette A."/>
            <person name="Graham J."/>
            <person name="Grandbois E."/>
            <person name="Gyaltsen K."/>
            <person name="Hafez N."/>
            <person name="Hagopian D."/>
            <person name="Hagos B."/>
            <person name="Hall J."/>
            <person name="Hatcher B."/>
            <person name="Heller A."/>
            <person name="Higgins H."/>
            <person name="Honan T."/>
            <person name="Horn A."/>
            <person name="Houde N."/>
            <person name="Hughes L."/>
            <person name="Hulme W."/>
            <person name="Husby E."/>
            <person name="Iliev I."/>
            <person name="Jaffe D."/>
            <person name="Jones C."/>
            <person name="Kamal M."/>
            <person name="Kamat A."/>
            <person name="Kamvysselis M."/>
            <person name="Karlsson E."/>
            <person name="Kells C."/>
            <person name="Kieu A."/>
            <person name="Kisner P."/>
            <person name="Kodira C."/>
            <person name="Kulbokas E."/>
            <person name="Labutti K."/>
            <person name="Lama D."/>
            <person name="Landers T."/>
            <person name="Leger J."/>
            <person name="Levine S."/>
            <person name="Lewis D."/>
            <person name="Lewis T."/>
            <person name="Lindblad-toh K."/>
            <person name="Liu X."/>
            <person name="Lokyitsang T."/>
            <person name="Lokyitsang Y."/>
            <person name="Lucien O."/>
            <person name="Lui A."/>
            <person name="Ma L.J."/>
            <person name="Mabbitt R."/>
            <person name="Macdonald J."/>
            <person name="Maclean C."/>
            <person name="Major J."/>
            <person name="Manning J."/>
            <person name="Marabella R."/>
            <person name="Maru K."/>
            <person name="Matthews C."/>
            <person name="Mauceli E."/>
            <person name="Mccarthy M."/>
            <person name="Mcdonough S."/>
            <person name="Mcghee T."/>
            <person name="Meldrim J."/>
            <person name="Meneus L."/>
            <person name="Mesirov J."/>
            <person name="Mihalev A."/>
            <person name="Mihova T."/>
            <person name="Mikkelsen T."/>
            <person name="Mlenga V."/>
            <person name="Moru K."/>
            <person name="Mozes J."/>
            <person name="Mulrain L."/>
            <person name="Munson G."/>
            <person name="Naylor J."/>
            <person name="Newes C."/>
            <person name="Nguyen C."/>
            <person name="Nguyen N."/>
            <person name="Nguyen T."/>
            <person name="Nicol R."/>
            <person name="Nielsen C."/>
            <person name="Nizzari M."/>
            <person name="Norbu C."/>
            <person name="Norbu N."/>
            <person name="O'donnell P."/>
            <person name="Okoawo O."/>
            <person name="O'leary S."/>
            <person name="Omotosho B."/>
            <person name="O'neill K."/>
            <person name="Osman S."/>
            <person name="Parker S."/>
            <person name="Perrin D."/>
            <person name="Phunkhang P."/>
            <person name="Piqani B."/>
            <person name="Purcell S."/>
            <person name="Rachupka T."/>
            <person name="Ramasamy U."/>
            <person name="Rameau R."/>
            <person name="Ray V."/>
            <person name="Raymond C."/>
            <person name="Retta R."/>
            <person name="Richardson S."/>
            <person name="Rise C."/>
            <person name="Rodriguez J."/>
            <person name="Rogers J."/>
            <person name="Rogov P."/>
            <person name="Rutman M."/>
            <person name="Schupbach R."/>
            <person name="Seaman C."/>
            <person name="Settipalli S."/>
            <person name="Sharpe T."/>
            <person name="Sheridan J."/>
            <person name="Sherpa N."/>
            <person name="Shi J."/>
            <person name="Smirnov S."/>
            <person name="Smith C."/>
            <person name="Sougnez C."/>
            <person name="Spencer B."/>
            <person name="Stalker J."/>
            <person name="Stange-thomann N."/>
            <person name="Stavropoulos S."/>
            <person name="Stetson K."/>
            <person name="Stone C."/>
            <person name="Stone S."/>
            <person name="Stubbs M."/>
            <person name="Talamas J."/>
            <person name="Tchuinga P."/>
            <person name="Tenzing P."/>
            <person name="Tesfaye S."/>
            <person name="Theodore J."/>
            <person name="Thoulutsang Y."/>
            <person name="Topham K."/>
            <person name="Towey S."/>
            <person name="Tsamla T."/>
            <person name="Tsomo N."/>
            <person name="Vallee D."/>
            <person name="Vassiliev H."/>
            <person name="Venkataraman V."/>
            <person name="Vinson J."/>
            <person name="Vo A."/>
            <person name="Wade C."/>
            <person name="Wang S."/>
            <person name="Wangchuk T."/>
            <person name="Wangdi T."/>
            <person name="Whittaker C."/>
            <person name="Wilkinson J."/>
            <person name="Wu Y."/>
            <person name="Wyman D."/>
            <person name="Yadav S."/>
            <person name="Yang S."/>
            <person name="Yang X."/>
            <person name="Yeager S."/>
            <person name="Yee E."/>
            <person name="Young G."/>
            <person name="Zainoun J."/>
            <person name="Zembeck L."/>
            <person name="Zimmer A."/>
            <person name="Zody M."/>
            <person name="Lander E."/>
        </authorList>
    </citation>
    <scope>NUCLEOTIDE SEQUENCE [LARGE SCALE GENOMIC DNA]</scope>
</reference>
<dbReference type="PANTHER" id="PTHR43979">
    <property type="entry name" value="PRE-MRNA-PROCESSING FACTOR 17"/>
    <property type="match status" value="1"/>
</dbReference>
<feature type="repeat" description="WD" evidence="3">
    <location>
        <begin position="60"/>
        <end position="95"/>
    </location>
</feature>
<keyword evidence="5" id="KW-1185">Reference proteome</keyword>
<dbReference type="InterPro" id="IPR036322">
    <property type="entry name" value="WD40_repeat_dom_sf"/>
</dbReference>
<reference evidence="4" key="2">
    <citation type="submission" date="2025-08" db="UniProtKB">
        <authorList>
            <consortium name="Ensembl"/>
        </authorList>
    </citation>
    <scope>IDENTIFICATION</scope>
</reference>
<dbReference type="SUPFAM" id="SSF50978">
    <property type="entry name" value="WD40 repeat-like"/>
    <property type="match status" value="1"/>
</dbReference>
<evidence type="ECO:0000256" key="1">
    <source>
        <dbReference type="ARBA" id="ARBA00022574"/>
    </source>
</evidence>
<dbReference type="InterPro" id="IPR032847">
    <property type="entry name" value="PRPF17"/>
</dbReference>
<dbReference type="SMART" id="SM00320">
    <property type="entry name" value="WD40"/>
    <property type="match status" value="2"/>
</dbReference>
<organism evidence="4 5">
    <name type="scientific">Ciona savignyi</name>
    <name type="common">Pacific transparent sea squirt</name>
    <dbReference type="NCBI Taxonomy" id="51511"/>
    <lineage>
        <taxon>Eukaryota</taxon>
        <taxon>Metazoa</taxon>
        <taxon>Chordata</taxon>
        <taxon>Tunicata</taxon>
        <taxon>Ascidiacea</taxon>
        <taxon>Phlebobranchia</taxon>
        <taxon>Cionidae</taxon>
        <taxon>Ciona</taxon>
    </lineage>
</organism>
<sequence length="95" mass="10963">MPPDKCYLPKRLLHTWSGHTKAVSCIKLFPKSGHLLLSSSMDCKVKLWEVYNKRRLLRTYSGHGKAVREASFNNDGTNFLSAGYDRFIKLWDTET</sequence>
<dbReference type="AlphaFoldDB" id="H2YRM8"/>
<dbReference type="GeneTree" id="ENSGT00530000063583"/>
<feature type="repeat" description="WD" evidence="3">
    <location>
        <begin position="16"/>
        <end position="58"/>
    </location>
</feature>
<dbReference type="PANTHER" id="PTHR43979:SF1">
    <property type="entry name" value="PRE-MRNA-PROCESSING FACTOR 17"/>
    <property type="match status" value="1"/>
</dbReference>